<evidence type="ECO:0000313" key="4">
    <source>
        <dbReference type="Proteomes" id="UP000323671"/>
    </source>
</evidence>
<dbReference type="CDD" id="cd16345">
    <property type="entry name" value="LMWP_ArsC"/>
    <property type="match status" value="1"/>
</dbReference>
<dbReference type="PROSITE" id="PS50987">
    <property type="entry name" value="HTH_ARSR_2"/>
    <property type="match status" value="1"/>
</dbReference>
<dbReference type="GO" id="GO:0003700">
    <property type="term" value="F:DNA-binding transcription factor activity"/>
    <property type="evidence" value="ECO:0007669"/>
    <property type="project" value="InterPro"/>
</dbReference>
<dbReference type="SMART" id="SM00418">
    <property type="entry name" value="HTH_ARSR"/>
    <property type="match status" value="1"/>
</dbReference>
<organism evidence="3 4">
    <name type="scientific">Oryzomicrobium terrae</name>
    <dbReference type="NCBI Taxonomy" id="1735038"/>
    <lineage>
        <taxon>Bacteria</taxon>
        <taxon>Pseudomonadati</taxon>
        <taxon>Pseudomonadota</taxon>
        <taxon>Betaproteobacteria</taxon>
        <taxon>Rhodocyclales</taxon>
        <taxon>Rhodocyclaceae</taxon>
        <taxon>Oryzomicrobium</taxon>
    </lineage>
</organism>
<dbReference type="InterPro" id="IPR036388">
    <property type="entry name" value="WH-like_DNA-bd_sf"/>
</dbReference>
<feature type="domain" description="HTH arsR-type" evidence="2">
    <location>
        <begin position="1"/>
        <end position="95"/>
    </location>
</feature>
<dbReference type="KEGG" id="otr:OTERR_09960"/>
<gene>
    <name evidence="3" type="ORF">OTERR_09960</name>
</gene>
<keyword evidence="4" id="KW-1185">Reference proteome</keyword>
<dbReference type="PANTHER" id="PTHR43428">
    <property type="entry name" value="ARSENATE REDUCTASE"/>
    <property type="match status" value="1"/>
</dbReference>
<evidence type="ECO:0000256" key="1">
    <source>
        <dbReference type="ARBA" id="ARBA00022849"/>
    </source>
</evidence>
<name>A0A5C1E6C1_9RHOO</name>
<dbReference type="GO" id="GO:0046685">
    <property type="term" value="P:response to arsenic-containing substance"/>
    <property type="evidence" value="ECO:0007669"/>
    <property type="project" value="UniProtKB-KW"/>
</dbReference>
<dbReference type="Gene3D" id="3.40.50.2300">
    <property type="match status" value="1"/>
</dbReference>
<dbReference type="InterPro" id="IPR011991">
    <property type="entry name" value="ArsR-like_HTH"/>
</dbReference>
<dbReference type="InterPro" id="IPR036390">
    <property type="entry name" value="WH_DNA-bd_sf"/>
</dbReference>
<protein>
    <recommendedName>
        <fullName evidence="2">HTH arsR-type domain-containing protein</fullName>
    </recommendedName>
</protein>
<dbReference type="InterPro" id="IPR023485">
    <property type="entry name" value="Ptyr_pPase"/>
</dbReference>
<dbReference type="CDD" id="cd00090">
    <property type="entry name" value="HTH_ARSR"/>
    <property type="match status" value="1"/>
</dbReference>
<accession>A0A5C1E6C1</accession>
<dbReference type="SMART" id="SM00226">
    <property type="entry name" value="LMWPc"/>
    <property type="match status" value="1"/>
</dbReference>
<dbReference type="Proteomes" id="UP000323671">
    <property type="component" value="Chromosome"/>
</dbReference>
<dbReference type="PANTHER" id="PTHR43428:SF1">
    <property type="entry name" value="ARSENATE REDUCTASE"/>
    <property type="match status" value="1"/>
</dbReference>
<dbReference type="RefSeq" id="WP_054622323.1">
    <property type="nucleotide sequence ID" value="NZ_CP022579.1"/>
</dbReference>
<reference evidence="3 4" key="1">
    <citation type="submission" date="2017-07" db="EMBL/GenBank/DDBJ databases">
        <title>Complete genome sequence of Oryzomicrobium terrae TPP412.</title>
        <authorList>
            <person name="Chiu L.-W."/>
            <person name="Lo K.-J."/>
            <person name="Tsai Y.-M."/>
            <person name="Lin S.-S."/>
            <person name="Kuo C.-H."/>
            <person name="Liu C.-T."/>
        </authorList>
    </citation>
    <scope>NUCLEOTIDE SEQUENCE [LARGE SCALE GENOMIC DNA]</scope>
    <source>
        <strain evidence="3 4">TPP412</strain>
    </source>
</reference>
<dbReference type="Pfam" id="PF01451">
    <property type="entry name" value="LMWPc"/>
    <property type="match status" value="1"/>
</dbReference>
<dbReference type="EMBL" id="CP022579">
    <property type="protein sequence ID" value="QEL64472.1"/>
    <property type="molecule type" value="Genomic_DNA"/>
</dbReference>
<sequence>MDTTTATRALAALAQGTRLDLYRLLIRHAPEGLTAGEVASALAVAPNTLSFHLRTLAEAGLVAALPEGRYVRYRPCLAEIGGLVAFLTAECCAGTPGGASSCEVGNPPLSSCSSLRPSPFNVLFLCTGNSARSILAEVLLASRGAAPGRSDGVTFHAYSAGSRPTGRVNPDALAFLADRAMATGGLRSKSWDEFAADRPDAPAIDLVITVCANAADEACPIWPGAPARAHWGQPDPAAVAGDDATRRAAFAATWTTLSQRIDALLSLPAGSFTVGNRAELARQLNRIGTEIAA</sequence>
<keyword evidence="1" id="KW-0059">Arsenical resistance</keyword>
<dbReference type="PRINTS" id="PR00778">
    <property type="entry name" value="HTHARSR"/>
</dbReference>
<dbReference type="Gene3D" id="1.10.10.10">
    <property type="entry name" value="Winged helix-like DNA-binding domain superfamily/Winged helix DNA-binding domain"/>
    <property type="match status" value="1"/>
</dbReference>
<evidence type="ECO:0000313" key="3">
    <source>
        <dbReference type="EMBL" id="QEL64472.1"/>
    </source>
</evidence>
<dbReference type="InterPro" id="IPR036196">
    <property type="entry name" value="Ptyr_pPase_sf"/>
</dbReference>
<dbReference type="Pfam" id="PF12840">
    <property type="entry name" value="HTH_20"/>
    <property type="match status" value="1"/>
</dbReference>
<proteinExistence type="predicted"/>
<dbReference type="InterPro" id="IPR001845">
    <property type="entry name" value="HTH_ArsR_DNA-bd_dom"/>
</dbReference>
<dbReference type="SUPFAM" id="SSF46785">
    <property type="entry name" value="Winged helix' DNA-binding domain"/>
    <property type="match status" value="1"/>
</dbReference>
<dbReference type="SUPFAM" id="SSF52788">
    <property type="entry name" value="Phosphotyrosine protein phosphatases I"/>
    <property type="match status" value="1"/>
</dbReference>
<dbReference type="AlphaFoldDB" id="A0A5C1E6C1"/>
<evidence type="ECO:0000259" key="2">
    <source>
        <dbReference type="PROSITE" id="PS50987"/>
    </source>
</evidence>